<dbReference type="PANTHER" id="PTHR37984">
    <property type="entry name" value="PROTEIN CBG26694"/>
    <property type="match status" value="1"/>
</dbReference>
<evidence type="ECO:0000256" key="3">
    <source>
        <dbReference type="ARBA" id="ARBA00022722"/>
    </source>
</evidence>
<keyword evidence="1" id="KW-0808">Transferase</keyword>
<organism evidence="8 9">
    <name type="scientific">Popillia japonica</name>
    <name type="common">Japanese beetle</name>
    <dbReference type="NCBI Taxonomy" id="7064"/>
    <lineage>
        <taxon>Eukaryota</taxon>
        <taxon>Metazoa</taxon>
        <taxon>Ecdysozoa</taxon>
        <taxon>Arthropoda</taxon>
        <taxon>Hexapoda</taxon>
        <taxon>Insecta</taxon>
        <taxon>Pterygota</taxon>
        <taxon>Neoptera</taxon>
        <taxon>Endopterygota</taxon>
        <taxon>Coleoptera</taxon>
        <taxon>Polyphaga</taxon>
        <taxon>Scarabaeiformia</taxon>
        <taxon>Scarabaeidae</taxon>
        <taxon>Rutelinae</taxon>
        <taxon>Popillia</taxon>
    </lineage>
</organism>
<evidence type="ECO:0000259" key="7">
    <source>
        <dbReference type="Pfam" id="PF17917"/>
    </source>
</evidence>
<reference evidence="8 9" key="1">
    <citation type="journal article" date="2024" name="BMC Genomics">
        <title>De novo assembly and annotation of Popillia japonica's genome with initial clues to its potential as an invasive pest.</title>
        <authorList>
            <person name="Cucini C."/>
            <person name="Boschi S."/>
            <person name="Funari R."/>
            <person name="Cardaioli E."/>
            <person name="Iannotti N."/>
            <person name="Marturano G."/>
            <person name="Paoli F."/>
            <person name="Bruttini M."/>
            <person name="Carapelli A."/>
            <person name="Frati F."/>
            <person name="Nardi F."/>
        </authorList>
    </citation>
    <scope>NUCLEOTIDE SEQUENCE [LARGE SCALE GENOMIC DNA]</scope>
    <source>
        <strain evidence="8">DMR45628</strain>
    </source>
</reference>
<evidence type="ECO:0000256" key="2">
    <source>
        <dbReference type="ARBA" id="ARBA00022695"/>
    </source>
</evidence>
<proteinExistence type="predicted"/>
<keyword evidence="5" id="KW-0378">Hydrolase</keyword>
<dbReference type="AlphaFoldDB" id="A0AAW1KG18"/>
<keyword evidence="6 8" id="KW-0695">RNA-directed DNA polymerase</keyword>
<dbReference type="EMBL" id="JASPKY010000249">
    <property type="protein sequence ID" value="KAK9716956.1"/>
    <property type="molecule type" value="Genomic_DNA"/>
</dbReference>
<evidence type="ECO:0000256" key="5">
    <source>
        <dbReference type="ARBA" id="ARBA00022801"/>
    </source>
</evidence>
<dbReference type="CDD" id="cd09274">
    <property type="entry name" value="RNase_HI_RT_Ty3"/>
    <property type="match status" value="1"/>
</dbReference>
<dbReference type="InterPro" id="IPR041373">
    <property type="entry name" value="RT_RNaseH"/>
</dbReference>
<feature type="domain" description="Reverse transcriptase RNase H-like" evidence="7">
    <location>
        <begin position="6"/>
        <end position="107"/>
    </location>
</feature>
<evidence type="ECO:0000256" key="1">
    <source>
        <dbReference type="ARBA" id="ARBA00022679"/>
    </source>
</evidence>
<keyword evidence="3" id="KW-0540">Nuclease</keyword>
<evidence type="ECO:0000313" key="8">
    <source>
        <dbReference type="EMBL" id="KAK9716956.1"/>
    </source>
</evidence>
<dbReference type="Pfam" id="PF17917">
    <property type="entry name" value="RT_RNaseH"/>
    <property type="match status" value="1"/>
</dbReference>
<dbReference type="GO" id="GO:0016787">
    <property type="term" value="F:hydrolase activity"/>
    <property type="evidence" value="ECO:0007669"/>
    <property type="project" value="UniProtKB-KW"/>
</dbReference>
<dbReference type="PANTHER" id="PTHR37984:SF8">
    <property type="entry name" value="CCHC-TYPE DOMAIN-CONTAINING PROTEIN"/>
    <property type="match status" value="1"/>
</dbReference>
<name>A0AAW1KG18_POPJA</name>
<evidence type="ECO:0000256" key="4">
    <source>
        <dbReference type="ARBA" id="ARBA00022759"/>
    </source>
</evidence>
<protein>
    <submittedName>
        <fullName evidence="8">RNase H-like domain found in reverse transcriptase</fullName>
    </submittedName>
</protein>
<keyword evidence="2" id="KW-0548">Nucleotidyltransferase</keyword>
<dbReference type="GO" id="GO:0003964">
    <property type="term" value="F:RNA-directed DNA polymerase activity"/>
    <property type="evidence" value="ECO:0007669"/>
    <property type="project" value="UniProtKB-KW"/>
</dbReference>
<dbReference type="InterPro" id="IPR050951">
    <property type="entry name" value="Retrovirus_Pol_polyprotein"/>
</dbReference>
<evidence type="ECO:0000313" key="9">
    <source>
        <dbReference type="Proteomes" id="UP001458880"/>
    </source>
</evidence>
<dbReference type="GO" id="GO:0004519">
    <property type="term" value="F:endonuclease activity"/>
    <property type="evidence" value="ECO:0007669"/>
    <property type="project" value="UniProtKB-KW"/>
</dbReference>
<dbReference type="Proteomes" id="UP001458880">
    <property type="component" value="Unassembled WGS sequence"/>
</dbReference>
<evidence type="ECO:0000256" key="6">
    <source>
        <dbReference type="ARBA" id="ARBA00022918"/>
    </source>
</evidence>
<accession>A0AAW1KG18</accession>
<gene>
    <name evidence="8" type="ORF">QE152_g24434</name>
</gene>
<dbReference type="InterPro" id="IPR043502">
    <property type="entry name" value="DNA/RNA_pol_sf"/>
</dbReference>
<keyword evidence="9" id="KW-1185">Reference proteome</keyword>
<comment type="caution">
    <text evidence="8">The sequence shown here is derived from an EMBL/GenBank/DDBJ whole genome shotgun (WGS) entry which is preliminary data.</text>
</comment>
<keyword evidence="4" id="KW-0255">Endonuclease</keyword>
<sequence>MLQYYDATKPMTLSVDSSKDGLGAEILQNDAPVAYASKSLTENQVHYAQIEKEASAILFECQRFHQYLYGRVVLVKTDDKPIEIIFKKPLEQCPLRIQRILINLQQYEIKVTYKPGSKLYFADALSRASYNDEKFDLHEKDIELHFCKIYSYITRKIRHFKTRNYER</sequence>
<dbReference type="SUPFAM" id="SSF56672">
    <property type="entry name" value="DNA/RNA polymerases"/>
    <property type="match status" value="1"/>
</dbReference>